<protein>
    <submittedName>
        <fullName evidence="8">NAD(P)-dependent alcohol dehydrogenase</fullName>
    </submittedName>
</protein>
<dbReference type="SUPFAM" id="SSF51735">
    <property type="entry name" value="NAD(P)-binding Rossmann-fold domains"/>
    <property type="match status" value="1"/>
</dbReference>
<dbReference type="SMART" id="SM00829">
    <property type="entry name" value="PKS_ER"/>
    <property type="match status" value="1"/>
</dbReference>
<reference evidence="8 9" key="1">
    <citation type="submission" date="2020-04" db="EMBL/GenBank/DDBJ databases">
        <authorList>
            <person name="Klaysubun C."/>
            <person name="Duangmal K."/>
            <person name="Lipun K."/>
        </authorList>
    </citation>
    <scope>NUCLEOTIDE SEQUENCE [LARGE SCALE GENOMIC DNA]</scope>
    <source>
        <strain evidence="8 9">JCM 11839</strain>
    </source>
</reference>
<dbReference type="InterPro" id="IPR002328">
    <property type="entry name" value="ADH_Zn_CS"/>
</dbReference>
<evidence type="ECO:0000256" key="1">
    <source>
        <dbReference type="ARBA" id="ARBA00001947"/>
    </source>
</evidence>
<evidence type="ECO:0000256" key="3">
    <source>
        <dbReference type="ARBA" id="ARBA00022723"/>
    </source>
</evidence>
<dbReference type="InterPro" id="IPR011032">
    <property type="entry name" value="GroES-like_sf"/>
</dbReference>
<evidence type="ECO:0000256" key="4">
    <source>
        <dbReference type="ARBA" id="ARBA00022833"/>
    </source>
</evidence>
<name>A0ABX1RAK0_9PSEU</name>
<dbReference type="Proteomes" id="UP001296706">
    <property type="component" value="Unassembled WGS sequence"/>
</dbReference>
<dbReference type="RefSeq" id="WP_169395504.1">
    <property type="nucleotide sequence ID" value="NZ_BAAAJH010000001.1"/>
</dbReference>
<evidence type="ECO:0000313" key="8">
    <source>
        <dbReference type="EMBL" id="NMH77433.1"/>
    </source>
</evidence>
<proteinExistence type="inferred from homology"/>
<dbReference type="PANTHER" id="PTHR43350:SF2">
    <property type="entry name" value="GROES-LIKE ZINC-BINDING ALCOHOL DEHYDROGENASE FAMILY PROTEIN"/>
    <property type="match status" value="1"/>
</dbReference>
<keyword evidence="9" id="KW-1185">Reference proteome</keyword>
<comment type="caution">
    <text evidence="8">The sequence shown here is derived from an EMBL/GenBank/DDBJ whole genome shotgun (WGS) entry which is preliminary data.</text>
</comment>
<evidence type="ECO:0000256" key="5">
    <source>
        <dbReference type="ARBA" id="ARBA00023002"/>
    </source>
</evidence>
<evidence type="ECO:0000256" key="2">
    <source>
        <dbReference type="ARBA" id="ARBA00008072"/>
    </source>
</evidence>
<dbReference type="PANTHER" id="PTHR43350">
    <property type="entry name" value="NAD-DEPENDENT ALCOHOL DEHYDROGENASE"/>
    <property type="match status" value="1"/>
</dbReference>
<dbReference type="Pfam" id="PF00107">
    <property type="entry name" value="ADH_zinc_N"/>
    <property type="match status" value="1"/>
</dbReference>
<dbReference type="PROSITE" id="PS00059">
    <property type="entry name" value="ADH_ZINC"/>
    <property type="match status" value="1"/>
</dbReference>
<dbReference type="InterPro" id="IPR013149">
    <property type="entry name" value="ADH-like_C"/>
</dbReference>
<keyword evidence="4 6" id="KW-0862">Zinc</keyword>
<organism evidence="8 9">
    <name type="scientific">Pseudonocardia xinjiangensis</name>
    <dbReference type="NCBI Taxonomy" id="75289"/>
    <lineage>
        <taxon>Bacteria</taxon>
        <taxon>Bacillati</taxon>
        <taxon>Actinomycetota</taxon>
        <taxon>Actinomycetes</taxon>
        <taxon>Pseudonocardiales</taxon>
        <taxon>Pseudonocardiaceae</taxon>
        <taxon>Pseudonocardia</taxon>
    </lineage>
</organism>
<dbReference type="InterPro" id="IPR013154">
    <property type="entry name" value="ADH-like_N"/>
</dbReference>
<comment type="cofactor">
    <cofactor evidence="1 6">
        <name>Zn(2+)</name>
        <dbReference type="ChEBI" id="CHEBI:29105"/>
    </cofactor>
</comment>
<keyword evidence="3 6" id="KW-0479">Metal-binding</keyword>
<evidence type="ECO:0000313" key="9">
    <source>
        <dbReference type="Proteomes" id="UP001296706"/>
    </source>
</evidence>
<comment type="similarity">
    <text evidence="2 6">Belongs to the zinc-containing alcohol dehydrogenase family.</text>
</comment>
<dbReference type="Gene3D" id="3.90.180.10">
    <property type="entry name" value="Medium-chain alcohol dehydrogenases, catalytic domain"/>
    <property type="match status" value="1"/>
</dbReference>
<keyword evidence="5" id="KW-0560">Oxidoreductase</keyword>
<evidence type="ECO:0000256" key="6">
    <source>
        <dbReference type="RuleBase" id="RU361277"/>
    </source>
</evidence>
<feature type="domain" description="Enoyl reductase (ER)" evidence="7">
    <location>
        <begin position="12"/>
        <end position="364"/>
    </location>
</feature>
<dbReference type="CDD" id="cd08278">
    <property type="entry name" value="benzyl_alcohol_DH"/>
    <property type="match status" value="1"/>
</dbReference>
<gene>
    <name evidence="8" type="ORF">HF577_10080</name>
</gene>
<dbReference type="InterPro" id="IPR020843">
    <property type="entry name" value="ER"/>
</dbReference>
<dbReference type="EMBL" id="JAAXKY010000024">
    <property type="protein sequence ID" value="NMH77433.1"/>
    <property type="molecule type" value="Genomic_DNA"/>
</dbReference>
<dbReference type="Pfam" id="PF08240">
    <property type="entry name" value="ADH_N"/>
    <property type="match status" value="1"/>
</dbReference>
<dbReference type="InterPro" id="IPR036291">
    <property type="entry name" value="NAD(P)-bd_dom_sf"/>
</dbReference>
<evidence type="ECO:0000259" key="7">
    <source>
        <dbReference type="SMART" id="SM00829"/>
    </source>
</evidence>
<dbReference type="Gene3D" id="3.40.50.720">
    <property type="entry name" value="NAD(P)-binding Rossmann-like Domain"/>
    <property type="match status" value="1"/>
</dbReference>
<dbReference type="SUPFAM" id="SSF50129">
    <property type="entry name" value="GroES-like"/>
    <property type="match status" value="1"/>
</dbReference>
<accession>A0ABX1RAK0</accession>
<sequence length="371" mass="38433">MKTTAAVAVGPGQPFELRDLELDDLAPTEVRVALVATGVCHTDAVVRDQVYPTPLPAVLGHEGAGVVEAVGPAVTSVRPGDHVILTVNSCGRCTQCLTGSPMYCVDCYPLNFGGRRPDGSTTLTDGGQEISSPFFGQSSFATHANVAERSVVKVDDDVPLELAGPLGCGLMTGAGAVLNSLRPRAGSSIAIFGAGAVGSAAILAALVAGCTTVVAVDIHESRLGMATELGATHVVDSSKGSPVDAVMEITGGRGVDVALDATGVPSVLRQAADSLAIRGTVGLVGAAAPGTEVSFETGLSITRGWSLKMIIEGDSVPQDFVPRLVQLWRQGRFPFEKLIRSYPFEQINEAFADSEAARTIKPVLLFPRRSQ</sequence>